<dbReference type="GO" id="GO:0008270">
    <property type="term" value="F:zinc ion binding"/>
    <property type="evidence" value="ECO:0007669"/>
    <property type="project" value="UniProtKB-KW"/>
</dbReference>
<dbReference type="Gene3D" id="4.10.1000.10">
    <property type="entry name" value="Zinc finger, CCCH-type"/>
    <property type="match status" value="2"/>
</dbReference>
<feature type="region of interest" description="Disordered" evidence="6">
    <location>
        <begin position="1"/>
        <end position="31"/>
    </location>
</feature>
<dbReference type="Pfam" id="PF00642">
    <property type="entry name" value="zf-CCCH"/>
    <property type="match status" value="1"/>
</dbReference>
<evidence type="ECO:0000259" key="7">
    <source>
        <dbReference type="PROSITE" id="PS50103"/>
    </source>
</evidence>
<keyword evidence="2" id="KW-0677">Repeat</keyword>
<keyword evidence="1 5" id="KW-0479">Metal-binding</keyword>
<dbReference type="InterPro" id="IPR045877">
    <property type="entry name" value="ZFP36-like"/>
</dbReference>
<feature type="compositionally biased region" description="Basic and acidic residues" evidence="6">
    <location>
        <begin position="1"/>
        <end position="12"/>
    </location>
</feature>
<dbReference type="STRING" id="13333.W1PGB1"/>
<feature type="domain" description="C3H1-type" evidence="7">
    <location>
        <begin position="28"/>
        <end position="56"/>
    </location>
</feature>
<dbReference type="SUPFAM" id="SSF90229">
    <property type="entry name" value="CCCH zinc finger"/>
    <property type="match status" value="3"/>
</dbReference>
<proteinExistence type="predicted"/>
<feature type="domain" description="C3H1-type" evidence="7">
    <location>
        <begin position="133"/>
        <end position="161"/>
    </location>
</feature>
<keyword evidence="3 5" id="KW-0863">Zinc-finger</keyword>
<feature type="compositionally biased region" description="Basic and acidic residues" evidence="6">
    <location>
        <begin position="22"/>
        <end position="31"/>
    </location>
</feature>
<evidence type="ECO:0000256" key="5">
    <source>
        <dbReference type="PROSITE-ProRule" id="PRU00723"/>
    </source>
</evidence>
<dbReference type="OrthoDB" id="410307at2759"/>
<dbReference type="PROSITE" id="PS50103">
    <property type="entry name" value="ZF_C3H1"/>
    <property type="match status" value="3"/>
</dbReference>
<sequence>MEPMIKRPRSEDVGSGTNPRVSETHEWSNGDMECRRYNTPEGCPFGSNCRFRHGASDNRDISQQNMSLGAKPKPCMKFFSTSGCQFGEACHFLHYAPGGVSSIALNLLSSGTAASSIRKPSGPVGDPSFTVNGYKTKLCNRFGTSEGCRFGEKCHFAHGEKELRTPSNSSKGNVSYFDSYGNNNNSSDLNSQGYSEPNPPGVPADEASANYPADLVEANVPVY</sequence>
<dbReference type="OMA" id="RPKPCMK"/>
<dbReference type="AlphaFoldDB" id="W1PGB1"/>
<dbReference type="PANTHER" id="PTHR12547:SF184">
    <property type="entry name" value="CCCH-TYPE ZN-FINGER PROTEIN"/>
    <property type="match status" value="1"/>
</dbReference>
<dbReference type="FunFam" id="4.10.1000.10:FF:000003">
    <property type="entry name" value="Zinc finger CCCH domain-containing protein"/>
    <property type="match status" value="1"/>
</dbReference>
<gene>
    <name evidence="8" type="ORF">AMTR_s00269p00010030</name>
</gene>
<evidence type="ECO:0000313" key="8">
    <source>
        <dbReference type="EMBL" id="ERN06719.1"/>
    </source>
</evidence>
<protein>
    <recommendedName>
        <fullName evidence="7">C3H1-type domain-containing protein</fullName>
    </recommendedName>
</protein>
<feature type="zinc finger region" description="C3H1-type" evidence="5">
    <location>
        <begin position="28"/>
        <end position="56"/>
    </location>
</feature>
<keyword evidence="9" id="KW-1185">Reference proteome</keyword>
<evidence type="ECO:0000256" key="6">
    <source>
        <dbReference type="SAM" id="MobiDB-lite"/>
    </source>
</evidence>
<dbReference type="GO" id="GO:0010468">
    <property type="term" value="P:regulation of gene expression"/>
    <property type="evidence" value="ECO:0007669"/>
    <property type="project" value="UniProtKB-ARBA"/>
</dbReference>
<dbReference type="EMBL" id="KI393882">
    <property type="protein sequence ID" value="ERN06719.1"/>
    <property type="molecule type" value="Genomic_DNA"/>
</dbReference>
<name>W1PGB1_AMBTC</name>
<feature type="region of interest" description="Disordered" evidence="6">
    <location>
        <begin position="162"/>
        <end position="210"/>
    </location>
</feature>
<dbReference type="HOGENOM" id="CLU_1241606_0_0_1"/>
<feature type="zinc finger region" description="C3H1-type" evidence="5">
    <location>
        <begin position="69"/>
        <end position="97"/>
    </location>
</feature>
<reference evidence="9" key="1">
    <citation type="journal article" date="2013" name="Science">
        <title>The Amborella genome and the evolution of flowering plants.</title>
        <authorList>
            <consortium name="Amborella Genome Project"/>
        </authorList>
    </citation>
    <scope>NUCLEOTIDE SEQUENCE [LARGE SCALE GENOMIC DNA]</scope>
</reference>
<evidence type="ECO:0000256" key="3">
    <source>
        <dbReference type="ARBA" id="ARBA00022771"/>
    </source>
</evidence>
<dbReference type="Pfam" id="PF14608">
    <property type="entry name" value="zf-CCCH_2"/>
    <property type="match status" value="2"/>
</dbReference>
<evidence type="ECO:0000256" key="4">
    <source>
        <dbReference type="ARBA" id="ARBA00022833"/>
    </source>
</evidence>
<dbReference type="Gramene" id="ERN06719">
    <property type="protein sequence ID" value="ERN06719"/>
    <property type="gene ID" value="AMTR_s00269p00010030"/>
</dbReference>
<dbReference type="KEGG" id="atr:18434922"/>
<dbReference type="SMART" id="SM00356">
    <property type="entry name" value="ZnF_C3H1"/>
    <property type="match status" value="3"/>
</dbReference>
<dbReference type="InterPro" id="IPR036855">
    <property type="entry name" value="Znf_CCCH_sf"/>
</dbReference>
<keyword evidence="4 5" id="KW-0862">Zinc</keyword>
<dbReference type="Proteomes" id="UP000017836">
    <property type="component" value="Unassembled WGS sequence"/>
</dbReference>
<dbReference type="GO" id="GO:0003729">
    <property type="term" value="F:mRNA binding"/>
    <property type="evidence" value="ECO:0007669"/>
    <property type="project" value="InterPro"/>
</dbReference>
<evidence type="ECO:0000256" key="2">
    <source>
        <dbReference type="ARBA" id="ARBA00022737"/>
    </source>
</evidence>
<dbReference type="GO" id="GO:0051252">
    <property type="term" value="P:regulation of RNA metabolic process"/>
    <property type="evidence" value="ECO:0007669"/>
    <property type="project" value="UniProtKB-ARBA"/>
</dbReference>
<dbReference type="InterPro" id="IPR000571">
    <property type="entry name" value="Znf_CCCH"/>
</dbReference>
<feature type="domain" description="C3H1-type" evidence="7">
    <location>
        <begin position="69"/>
        <end position="97"/>
    </location>
</feature>
<evidence type="ECO:0000313" key="9">
    <source>
        <dbReference type="Proteomes" id="UP000017836"/>
    </source>
</evidence>
<dbReference type="eggNOG" id="KOG1677">
    <property type="taxonomic scope" value="Eukaryota"/>
</dbReference>
<organism evidence="8 9">
    <name type="scientific">Amborella trichopoda</name>
    <dbReference type="NCBI Taxonomy" id="13333"/>
    <lineage>
        <taxon>Eukaryota</taxon>
        <taxon>Viridiplantae</taxon>
        <taxon>Streptophyta</taxon>
        <taxon>Embryophyta</taxon>
        <taxon>Tracheophyta</taxon>
        <taxon>Spermatophyta</taxon>
        <taxon>Magnoliopsida</taxon>
        <taxon>Amborellales</taxon>
        <taxon>Amborellaceae</taxon>
        <taxon>Amborella</taxon>
    </lineage>
</organism>
<feature type="compositionally biased region" description="Polar residues" evidence="6">
    <location>
        <begin position="180"/>
        <end position="195"/>
    </location>
</feature>
<dbReference type="PANTHER" id="PTHR12547">
    <property type="entry name" value="CCCH ZINC FINGER/TIS11-RELATED"/>
    <property type="match status" value="1"/>
</dbReference>
<accession>W1PGB1</accession>
<evidence type="ECO:0000256" key="1">
    <source>
        <dbReference type="ARBA" id="ARBA00022723"/>
    </source>
</evidence>
<feature type="zinc finger region" description="C3H1-type" evidence="5">
    <location>
        <begin position="133"/>
        <end position="161"/>
    </location>
</feature>